<reference evidence="1" key="3">
    <citation type="submission" date="2018-07" db="EMBL/GenBank/DDBJ databases">
        <title>WGS assembly of Glycine max.</title>
        <authorList>
            <person name="Schmutz J."/>
            <person name="Cannon S."/>
            <person name="Schlueter J."/>
            <person name="Ma J."/>
            <person name="Mitros T."/>
            <person name="Nelson W."/>
            <person name="Hyten D."/>
            <person name="Song Q."/>
            <person name="Thelen J."/>
            <person name="Cheng J."/>
            <person name="Xu D."/>
            <person name="Hellsten U."/>
            <person name="May G."/>
            <person name="Yu Y."/>
            <person name="Sakurai T."/>
            <person name="Umezawa T."/>
            <person name="Bhattacharyya M."/>
            <person name="Sandhu D."/>
            <person name="Valliyodan B."/>
            <person name="Lindquist E."/>
            <person name="Peto M."/>
            <person name="Grant D."/>
            <person name="Shu S."/>
            <person name="Goodstein D."/>
            <person name="Barry K."/>
            <person name="Futrell-Griggs M."/>
            <person name="Abernathy B."/>
            <person name="Du J."/>
            <person name="Tian Z."/>
            <person name="Zhu L."/>
            <person name="Gill N."/>
            <person name="Joshi T."/>
            <person name="Libault M."/>
            <person name="Sethuraman A."/>
            <person name="Zhang X."/>
            <person name="Shinozaki K."/>
            <person name="Nguyen H."/>
            <person name="Wing R."/>
            <person name="Cregan P."/>
            <person name="Specht J."/>
            <person name="Grimwood J."/>
            <person name="Rokhsar D."/>
            <person name="Stacey G."/>
            <person name="Shoemaker R."/>
            <person name="Jackson S."/>
        </authorList>
    </citation>
    <scope>NUCLEOTIDE SEQUENCE</scope>
    <source>
        <tissue evidence="1">Callus</tissue>
    </source>
</reference>
<evidence type="ECO:0000313" key="2">
    <source>
        <dbReference type="EnsemblPlants" id="KRH06419"/>
    </source>
</evidence>
<reference evidence="1 2" key="1">
    <citation type="journal article" date="2010" name="Nature">
        <title>Genome sequence of the palaeopolyploid soybean.</title>
        <authorList>
            <person name="Schmutz J."/>
            <person name="Cannon S.B."/>
            <person name="Schlueter J."/>
            <person name="Ma J."/>
            <person name="Mitros T."/>
            <person name="Nelson W."/>
            <person name="Hyten D.L."/>
            <person name="Song Q."/>
            <person name="Thelen J.J."/>
            <person name="Cheng J."/>
            <person name="Xu D."/>
            <person name="Hellsten U."/>
            <person name="May G.D."/>
            <person name="Yu Y."/>
            <person name="Sakurai T."/>
            <person name="Umezawa T."/>
            <person name="Bhattacharyya M.K."/>
            <person name="Sandhu D."/>
            <person name="Valliyodan B."/>
            <person name="Lindquist E."/>
            <person name="Peto M."/>
            <person name="Grant D."/>
            <person name="Shu S."/>
            <person name="Goodstein D."/>
            <person name="Barry K."/>
            <person name="Futrell-Griggs M."/>
            <person name="Abernathy B."/>
            <person name="Du J."/>
            <person name="Tian Z."/>
            <person name="Zhu L."/>
            <person name="Gill N."/>
            <person name="Joshi T."/>
            <person name="Libault M."/>
            <person name="Sethuraman A."/>
            <person name="Zhang X.-C."/>
            <person name="Shinozaki K."/>
            <person name="Nguyen H.T."/>
            <person name="Wing R.A."/>
            <person name="Cregan P."/>
            <person name="Specht J."/>
            <person name="Grimwood J."/>
            <person name="Rokhsar D."/>
            <person name="Stacey G."/>
            <person name="Shoemaker R.C."/>
            <person name="Jackson S.A."/>
        </authorList>
    </citation>
    <scope>NUCLEOTIDE SEQUENCE [LARGE SCALE GENOMIC DNA]</scope>
    <source>
        <strain evidence="2">cv. Williams 82</strain>
        <tissue evidence="1">Callus</tissue>
    </source>
</reference>
<name>A0A0R0FTB6_SOYBN</name>
<evidence type="ECO:0000313" key="1">
    <source>
        <dbReference type="EMBL" id="KRH06419.1"/>
    </source>
</evidence>
<reference evidence="2" key="2">
    <citation type="submission" date="2018-02" db="UniProtKB">
        <authorList>
            <consortium name="EnsemblPlants"/>
        </authorList>
    </citation>
    <scope>IDENTIFICATION</scope>
    <source>
        <strain evidence="2">Williams 82</strain>
    </source>
</reference>
<gene>
    <name evidence="1" type="ORF">GLYMA_16G021900</name>
</gene>
<protein>
    <submittedName>
        <fullName evidence="1 2">Uncharacterized protein</fullName>
    </submittedName>
</protein>
<dbReference type="EnsemblPlants" id="KRH06419">
    <property type="protein sequence ID" value="KRH06419"/>
    <property type="gene ID" value="GLYMA_16G021900"/>
</dbReference>
<organism evidence="1">
    <name type="scientific">Glycine max</name>
    <name type="common">Soybean</name>
    <name type="synonym">Glycine hispida</name>
    <dbReference type="NCBI Taxonomy" id="3847"/>
    <lineage>
        <taxon>Eukaryota</taxon>
        <taxon>Viridiplantae</taxon>
        <taxon>Streptophyta</taxon>
        <taxon>Embryophyta</taxon>
        <taxon>Tracheophyta</taxon>
        <taxon>Spermatophyta</taxon>
        <taxon>Magnoliopsida</taxon>
        <taxon>eudicotyledons</taxon>
        <taxon>Gunneridae</taxon>
        <taxon>Pentapetalae</taxon>
        <taxon>rosids</taxon>
        <taxon>fabids</taxon>
        <taxon>Fabales</taxon>
        <taxon>Fabaceae</taxon>
        <taxon>Papilionoideae</taxon>
        <taxon>50 kb inversion clade</taxon>
        <taxon>NPAAA clade</taxon>
        <taxon>indigoferoid/millettioid clade</taxon>
        <taxon>Phaseoleae</taxon>
        <taxon>Glycine</taxon>
        <taxon>Glycine subgen. Soja</taxon>
    </lineage>
</organism>
<dbReference type="SMR" id="A0A0R0FTB6"/>
<proteinExistence type="predicted"/>
<accession>A0A0R0FTB6</accession>
<dbReference type="Proteomes" id="UP000008827">
    <property type="component" value="Chromosome 16"/>
</dbReference>
<dbReference type="InParanoid" id="A0A0R0FTB6"/>
<dbReference type="Gramene" id="KRH06419">
    <property type="protein sequence ID" value="KRH06419"/>
    <property type="gene ID" value="GLYMA_16G021900"/>
</dbReference>
<sequence length="53" mass="6367">MQFISYNKHRHEQCTLIDLLVRTIVINDFREANTALDVLSKIAMQHMHHHQRL</sequence>
<evidence type="ECO:0000313" key="3">
    <source>
        <dbReference type="Proteomes" id="UP000008827"/>
    </source>
</evidence>
<dbReference type="AlphaFoldDB" id="A0A0R0FTB6"/>
<keyword evidence="3" id="KW-1185">Reference proteome</keyword>
<dbReference type="EMBL" id="CM000849">
    <property type="protein sequence ID" value="KRH06419.1"/>
    <property type="molecule type" value="Genomic_DNA"/>
</dbReference>